<reference evidence="4 5" key="1">
    <citation type="submission" date="2015-07" db="EMBL/GenBank/DDBJ databases">
        <authorList>
            <person name="Noorani M."/>
        </authorList>
    </citation>
    <scope>NUCLEOTIDE SEQUENCE [LARGE SCALE GENOMIC DNA]</scope>
    <source>
        <strain evidence="4">BBA 69670</strain>
    </source>
</reference>
<dbReference type="Pfam" id="PF07714">
    <property type="entry name" value="PK_Tyr_Ser-Thr"/>
    <property type="match status" value="1"/>
</dbReference>
<organism evidence="4 5">
    <name type="scientific">Rhizoctonia solani</name>
    <dbReference type="NCBI Taxonomy" id="456999"/>
    <lineage>
        <taxon>Eukaryota</taxon>
        <taxon>Fungi</taxon>
        <taxon>Dikarya</taxon>
        <taxon>Basidiomycota</taxon>
        <taxon>Agaricomycotina</taxon>
        <taxon>Agaricomycetes</taxon>
        <taxon>Cantharellales</taxon>
        <taxon>Ceratobasidiaceae</taxon>
        <taxon>Rhizoctonia</taxon>
    </lineage>
</organism>
<evidence type="ECO:0000313" key="5">
    <source>
        <dbReference type="Proteomes" id="UP000044841"/>
    </source>
</evidence>
<dbReference type="PROSITE" id="PS50011">
    <property type="entry name" value="PROTEIN_KINASE_DOM"/>
    <property type="match status" value="1"/>
</dbReference>
<feature type="coiled-coil region" evidence="1">
    <location>
        <begin position="303"/>
        <end position="345"/>
    </location>
</feature>
<evidence type="ECO:0000259" key="3">
    <source>
        <dbReference type="PROSITE" id="PS50011"/>
    </source>
</evidence>
<feature type="region of interest" description="Disordered" evidence="2">
    <location>
        <begin position="652"/>
        <end position="808"/>
    </location>
</feature>
<dbReference type="EMBL" id="CYGV01001035">
    <property type="protein sequence ID" value="CUA69956.1"/>
    <property type="molecule type" value="Genomic_DNA"/>
</dbReference>
<feature type="compositionally biased region" description="Polar residues" evidence="2">
    <location>
        <begin position="274"/>
        <end position="290"/>
    </location>
</feature>
<evidence type="ECO:0000313" key="4">
    <source>
        <dbReference type="EMBL" id="CUA69956.1"/>
    </source>
</evidence>
<feature type="compositionally biased region" description="Basic and acidic residues" evidence="2">
    <location>
        <begin position="492"/>
        <end position="513"/>
    </location>
</feature>
<feature type="compositionally biased region" description="Basic and acidic residues" evidence="2">
    <location>
        <begin position="899"/>
        <end position="917"/>
    </location>
</feature>
<keyword evidence="1" id="KW-0175">Coiled coil</keyword>
<name>A0A0K6FUT5_9AGAM</name>
<dbReference type="PANTHER" id="PTHR44329:SF214">
    <property type="entry name" value="PROTEIN KINASE DOMAIN-CONTAINING PROTEIN"/>
    <property type="match status" value="1"/>
</dbReference>
<feature type="region of interest" description="Disordered" evidence="2">
    <location>
        <begin position="1095"/>
        <end position="1148"/>
    </location>
</feature>
<dbReference type="InterPro" id="IPR011009">
    <property type="entry name" value="Kinase-like_dom_sf"/>
</dbReference>
<keyword evidence="4" id="KW-0418">Kinase</keyword>
<feature type="region of interest" description="Disordered" evidence="2">
    <location>
        <begin position="1"/>
        <end position="32"/>
    </location>
</feature>
<dbReference type="InterPro" id="IPR008271">
    <property type="entry name" value="Ser/Thr_kinase_AS"/>
</dbReference>
<feature type="compositionally biased region" description="Low complexity" evidence="2">
    <location>
        <begin position="1097"/>
        <end position="1107"/>
    </location>
</feature>
<feature type="domain" description="Protein kinase" evidence="3">
    <location>
        <begin position="1195"/>
        <end position="1463"/>
    </location>
</feature>
<keyword evidence="4" id="KW-0808">Transferase</keyword>
<dbReference type="SMART" id="SM00220">
    <property type="entry name" value="S_TKc"/>
    <property type="match status" value="1"/>
</dbReference>
<gene>
    <name evidence="4" type="ORF">RSOLAG22IIIB_08799</name>
</gene>
<dbReference type="SUPFAM" id="SSF56112">
    <property type="entry name" value="Protein kinase-like (PK-like)"/>
    <property type="match status" value="1"/>
</dbReference>
<evidence type="ECO:0000256" key="1">
    <source>
        <dbReference type="SAM" id="Coils"/>
    </source>
</evidence>
<sequence>MDIRPKPVIPTGNCTQQYRDSLNSAEKHPSFDRSSFRAVPVFVSHPPPIRPSSAADFARPPSPYPNIDIFSNTNSRRRHTSPIRPASSSSVTRRNSQGGHSMRSNLPPPSASKRGYSFSREQPRKPMLASGQVIPPMRTNSCPPDANILHRQSVRANLEFDLNCGKHEDRTPINKTNAPENALLSDLVTGPEMGPYTPELVEQEAEKQWNKHRTPVTHSHYTAFQQKIEGGVGTKDDSLIDKEWRDMWKNTSNGWTEPEARWRKEVPHRRSASRNDGPQSHTVQSDSRNASVGDDDKVMNAILSHFEKEMEKRRQRAERKRLEEFEQAERKQREEENDIWRATLERESDSRRSSGQGIPKNFSTENTWLPDRLLRSDLSHIRSSSVIVEPRPSFQCPGLGSIAAIVDPLTADTNVGSLPTTSGPPVVEHARTGRGFCSREPKETFEATPEAGSTQVRSEKQRNEEIRKNYLNSARQQLYAPSSYLPLRHSQLERDPHSRDTFSREASSLEREQAAPTRRAQGLRAVESVESPDPLRLPALASVEQAYEQGRDGNIEPKDIDSKEAQTKHQEVRRHLDERDVFQMTQEQPRKTKQQSIVTELNRRPEPAVVAEPRLGISIPLPGEPFNGYKSTEYASDMYVLDKMGAETLSSWTPVRSPTSAPKKIRMPAKSRTPSQSPVNVAGAHVFTPSVTREPPLVDELISPTRGPISPLSPSDTRSMPSRSNSRHEVKLNGANVEQSRLRSMPSRSVPRINTSTPPVSVTHGQGSRSTSAKTPPTAFFDSNRASSVLETKRKRSSTPPTPWAYVNPNQAQVRPSAAPIGASVRTASPIGRKVGSSSPVAMRTFDRVGGKQRKKMEFRTQEELQTTEELLVPEQRHVKQERSIHEGQLTGKNYGPEPIERQERGVRARHEYEERKRRWASGVPRERGSRAQKSTGESSNWGVLDAWNSYEFLWSALCVASSTQPIEFRDIPWPLLRVPTGPESITPYSVGEFILSPSHSQDKTREERLHNAMLRWRSDKFELRWMSRIEEGERSKVKEAVDRVCTSLDILMGGEFLDKPIRGFTPALQTSDHVSFNVPPDVTQERDYSCCATFDSSESSSSISGSLDEYTDNDEPSPPMRVQSPQLDSRGHHSTKPRLIDDSDLGRKIDPHRVSKFQGVKPEAIGRQTPVSVVVSHLVRHGCSDLSNIIDRTTVSDYAISKGGFSDVHSAHLQNGTQVAVKILRISINSLAETPKNLKNSTQHTARELHTWSKCEHPNVLPLLGFAVFRSGIGMVSPWMKQGTLPLYLERTPGADRCDLCVQICDGLSYLHRIGIIHADLKGANVLVSDRGAPVLADFGNSLHLDQSMRFTQTTSNKPWTMRWSAPELIKESGEHSRAADVYALGMTIYEVMSGTIPYKGKSEHHIVFLVMGKWEPPERPRGIPTGRKDGDKLWGLLSRCWSLEPETRPGASEVAADMRTISSYGLRPVGGSC</sequence>
<dbReference type="InterPro" id="IPR000719">
    <property type="entry name" value="Prot_kinase_dom"/>
</dbReference>
<dbReference type="GO" id="GO:0004674">
    <property type="term" value="F:protein serine/threonine kinase activity"/>
    <property type="evidence" value="ECO:0007669"/>
    <property type="project" value="TreeGrafter"/>
</dbReference>
<feature type="region of interest" description="Disordered" evidence="2">
    <location>
        <begin position="551"/>
        <end position="575"/>
    </location>
</feature>
<feature type="compositionally biased region" description="Polar residues" evidence="2">
    <location>
        <begin position="353"/>
        <end position="365"/>
    </location>
</feature>
<dbReference type="Gene3D" id="1.10.510.10">
    <property type="entry name" value="Transferase(Phosphotransferase) domain 1"/>
    <property type="match status" value="1"/>
</dbReference>
<feature type="region of interest" description="Disordered" evidence="2">
    <location>
        <begin position="250"/>
        <end position="295"/>
    </location>
</feature>
<keyword evidence="5" id="KW-1185">Reference proteome</keyword>
<accession>A0A0K6FUT5</accession>
<feature type="compositionally biased region" description="Polar residues" evidence="2">
    <location>
        <begin position="712"/>
        <end position="724"/>
    </location>
</feature>
<feature type="region of interest" description="Disordered" evidence="2">
    <location>
        <begin position="492"/>
        <end position="531"/>
    </location>
</feature>
<feature type="compositionally biased region" description="Basic and acidic residues" evidence="2">
    <location>
        <begin position="1139"/>
        <end position="1148"/>
    </location>
</feature>
<feature type="region of interest" description="Disordered" evidence="2">
    <location>
        <begin position="440"/>
        <end position="462"/>
    </location>
</feature>
<feature type="compositionally biased region" description="Polar residues" evidence="2">
    <location>
        <begin position="86"/>
        <end position="104"/>
    </location>
</feature>
<feature type="compositionally biased region" description="Polar residues" evidence="2">
    <location>
        <begin position="12"/>
        <end position="24"/>
    </location>
</feature>
<feature type="region of interest" description="Disordered" evidence="2">
    <location>
        <begin position="878"/>
        <end position="939"/>
    </location>
</feature>
<feature type="region of interest" description="Disordered" evidence="2">
    <location>
        <begin position="346"/>
        <end position="365"/>
    </location>
</feature>
<dbReference type="InterPro" id="IPR001245">
    <property type="entry name" value="Ser-Thr/Tyr_kinase_cat_dom"/>
</dbReference>
<dbReference type="PANTHER" id="PTHR44329">
    <property type="entry name" value="SERINE/THREONINE-PROTEIN KINASE TNNI3K-RELATED"/>
    <property type="match status" value="1"/>
</dbReference>
<dbReference type="Proteomes" id="UP000044841">
    <property type="component" value="Unassembled WGS sequence"/>
</dbReference>
<feature type="region of interest" description="Disordered" evidence="2">
    <location>
        <begin position="45"/>
        <end position="126"/>
    </location>
</feature>
<feature type="compositionally biased region" description="Polar residues" evidence="2">
    <location>
        <begin position="752"/>
        <end position="775"/>
    </location>
</feature>
<dbReference type="GO" id="GO:0005524">
    <property type="term" value="F:ATP binding"/>
    <property type="evidence" value="ECO:0007669"/>
    <property type="project" value="InterPro"/>
</dbReference>
<protein>
    <submittedName>
        <fullName evidence="4">Tyrosine-protein kinase JAK1</fullName>
    </submittedName>
</protein>
<evidence type="ECO:0000256" key="2">
    <source>
        <dbReference type="SAM" id="MobiDB-lite"/>
    </source>
</evidence>
<dbReference type="PROSITE" id="PS00108">
    <property type="entry name" value="PROTEIN_KINASE_ST"/>
    <property type="match status" value="1"/>
</dbReference>
<dbReference type="InterPro" id="IPR051681">
    <property type="entry name" value="Ser/Thr_Kinases-Pseudokinases"/>
</dbReference>
<proteinExistence type="predicted"/>